<accession>A0A7T7XL78</accession>
<proteinExistence type="predicted"/>
<dbReference type="PROSITE" id="PS00583">
    <property type="entry name" value="PFKB_KINASES_1"/>
    <property type="match status" value="1"/>
</dbReference>
<dbReference type="Gene3D" id="3.40.50.150">
    <property type="entry name" value="Vaccinia Virus protein VP39"/>
    <property type="match status" value="1"/>
</dbReference>
<dbReference type="InterPro" id="IPR011611">
    <property type="entry name" value="PfkB_dom"/>
</dbReference>
<dbReference type="CDD" id="cd01941">
    <property type="entry name" value="YeiC_kinase_like"/>
    <property type="match status" value="1"/>
</dbReference>
<reference evidence="4" key="1">
    <citation type="submission" date="2021-01" db="EMBL/GenBank/DDBJ databases">
        <title>Description of Breznakiella homolactica.</title>
        <authorList>
            <person name="Song Y."/>
            <person name="Brune A."/>
        </authorList>
    </citation>
    <scope>NUCLEOTIDE SEQUENCE</scope>
    <source>
        <strain evidence="4">RmG30</strain>
    </source>
</reference>
<dbReference type="KEGG" id="bhc:JFL75_15170"/>
<dbReference type="PANTHER" id="PTHR10584:SF166">
    <property type="entry name" value="RIBOKINASE"/>
    <property type="match status" value="1"/>
</dbReference>
<name>A0A7T7XL78_9SPIR</name>
<dbReference type="SUPFAM" id="SSF53613">
    <property type="entry name" value="Ribokinase-like"/>
    <property type="match status" value="1"/>
</dbReference>
<keyword evidence="5" id="KW-1185">Reference proteome</keyword>
<keyword evidence="2" id="KW-0418">Kinase</keyword>
<dbReference type="EMBL" id="CP067089">
    <property type="protein sequence ID" value="QQO08263.1"/>
    <property type="molecule type" value="Genomic_DNA"/>
</dbReference>
<dbReference type="InterPro" id="IPR002173">
    <property type="entry name" value="Carboh/pur_kinase_PfkB_CS"/>
</dbReference>
<dbReference type="InterPro" id="IPR029063">
    <property type="entry name" value="SAM-dependent_MTases_sf"/>
</dbReference>
<protein>
    <recommendedName>
        <fullName evidence="3">Carbohydrate kinase PfkB domain-containing protein</fullName>
    </recommendedName>
</protein>
<dbReference type="RefSeq" id="WP_215625569.1">
    <property type="nucleotide sequence ID" value="NZ_CP067089.2"/>
</dbReference>
<dbReference type="Gene3D" id="3.40.1190.20">
    <property type="match status" value="1"/>
</dbReference>
<evidence type="ECO:0000313" key="5">
    <source>
        <dbReference type="Proteomes" id="UP000595917"/>
    </source>
</evidence>
<evidence type="ECO:0000259" key="3">
    <source>
        <dbReference type="Pfam" id="PF00294"/>
    </source>
</evidence>
<sequence>MECPVCFSDTIRRISSSRRHFLRCGFCGFSWADPGGIPGDGDLAGLYASSRRGEPPDVSSVPARIMDRTLPLPGAGLRAVDWGPGADPAGLRLLEERGITVFSWDPFSPGGKVLPRKSFDFGLCLGTAAYFKNPRENFSAFAAALKPGARAFIGTSITPEDDDEFLRRRDAEHTGPIAFYSEKALTLLAASASLSLETLDGTLAVLRRPLPVLVAGGANIDIEGRPAGGLNPRDSNPGRVSFFPGGTGRNIAENLCRLGADVEFVSAVGNDPFGQQLRTSLESSGIGSSGLISLEGETTSVYLSILDKSGDMALALSGMGIFDKLKSSEAGKALERATVSAAEKSARAPGELPFSALVLDGNLLPATALFIREQVPGIPAWLDPVSVAKAERIAAYRGARLLKTLDCVKPNLLEAAVIFNRDTGDVLAQCGTKDDYSVLPLHGPLHLNSVPLVFISLGARGVIKSEKSLVNCCGPYPAAVVSATGAGDAFTAGALWSRLVRGDTHPWDVLTGMACASRALESSGAVPEYTDTPGIEKMVLSRIRNNPESC</sequence>
<keyword evidence="1" id="KW-0808">Transferase</keyword>
<dbReference type="Pfam" id="PF00294">
    <property type="entry name" value="PfkB"/>
    <property type="match status" value="1"/>
</dbReference>
<dbReference type="PANTHER" id="PTHR10584">
    <property type="entry name" value="SUGAR KINASE"/>
    <property type="match status" value="1"/>
</dbReference>
<evidence type="ECO:0000256" key="1">
    <source>
        <dbReference type="ARBA" id="ARBA00022679"/>
    </source>
</evidence>
<evidence type="ECO:0000256" key="2">
    <source>
        <dbReference type="ARBA" id="ARBA00022777"/>
    </source>
</evidence>
<dbReference type="GO" id="GO:0016301">
    <property type="term" value="F:kinase activity"/>
    <property type="evidence" value="ECO:0007669"/>
    <property type="project" value="UniProtKB-KW"/>
</dbReference>
<dbReference type="AlphaFoldDB" id="A0A7T7XL78"/>
<dbReference type="InterPro" id="IPR029056">
    <property type="entry name" value="Ribokinase-like"/>
</dbReference>
<evidence type="ECO:0000313" key="4">
    <source>
        <dbReference type="EMBL" id="QQO08263.1"/>
    </source>
</evidence>
<dbReference type="SUPFAM" id="SSF53335">
    <property type="entry name" value="S-adenosyl-L-methionine-dependent methyltransferases"/>
    <property type="match status" value="1"/>
</dbReference>
<feature type="domain" description="Carbohydrate kinase PfkB" evidence="3">
    <location>
        <begin position="213"/>
        <end position="526"/>
    </location>
</feature>
<gene>
    <name evidence="4" type="ORF">JFL75_15170</name>
</gene>
<organism evidence="4 5">
    <name type="scientific">Breznakiella homolactica</name>
    <dbReference type="NCBI Taxonomy" id="2798577"/>
    <lineage>
        <taxon>Bacteria</taxon>
        <taxon>Pseudomonadati</taxon>
        <taxon>Spirochaetota</taxon>
        <taxon>Spirochaetia</taxon>
        <taxon>Spirochaetales</taxon>
        <taxon>Breznakiellaceae</taxon>
        <taxon>Breznakiella</taxon>
    </lineage>
</organism>
<dbReference type="Proteomes" id="UP000595917">
    <property type="component" value="Chromosome"/>
</dbReference>